<dbReference type="Pfam" id="PF07238">
    <property type="entry name" value="PilZ"/>
    <property type="match status" value="1"/>
</dbReference>
<evidence type="ECO:0000313" key="8">
    <source>
        <dbReference type="Proteomes" id="UP000605848"/>
    </source>
</evidence>
<dbReference type="PANTHER" id="PTHR30386:SF26">
    <property type="entry name" value="TRANSPORT PROTEIN COMB"/>
    <property type="match status" value="1"/>
</dbReference>
<reference evidence="7" key="1">
    <citation type="submission" date="2021-01" db="EMBL/GenBank/DDBJ databases">
        <title>Microvirga sp.</title>
        <authorList>
            <person name="Kim M.K."/>
        </authorList>
    </citation>
    <scope>NUCLEOTIDE SEQUENCE</scope>
    <source>
        <strain evidence="7">5420S-16</strain>
    </source>
</reference>
<name>A0A936Z646_9HYPH</name>
<evidence type="ECO:0000256" key="1">
    <source>
        <dbReference type="ARBA" id="ARBA00004167"/>
    </source>
</evidence>
<evidence type="ECO:0000256" key="3">
    <source>
        <dbReference type="ARBA" id="ARBA00022989"/>
    </source>
</evidence>
<evidence type="ECO:0000313" key="7">
    <source>
        <dbReference type="EMBL" id="MBL0403728.1"/>
    </source>
</evidence>
<feature type="region of interest" description="Disordered" evidence="5">
    <location>
        <begin position="1"/>
        <end position="21"/>
    </location>
</feature>
<keyword evidence="4" id="KW-0472">Membrane</keyword>
<evidence type="ECO:0000256" key="4">
    <source>
        <dbReference type="ARBA" id="ARBA00023136"/>
    </source>
</evidence>
<keyword evidence="8" id="KW-1185">Reference proteome</keyword>
<proteinExistence type="predicted"/>
<feature type="compositionally biased region" description="Polar residues" evidence="5">
    <location>
        <begin position="1"/>
        <end position="17"/>
    </location>
</feature>
<comment type="subcellular location">
    <subcellularLocation>
        <location evidence="1">Membrane</location>
        <topology evidence="1">Single-pass membrane protein</topology>
    </subcellularLocation>
</comment>
<protein>
    <recommendedName>
        <fullName evidence="6">PilZ domain-containing protein</fullName>
    </recommendedName>
</protein>
<gene>
    <name evidence="7" type="ORF">JKG68_07115</name>
</gene>
<keyword evidence="2" id="KW-0812">Transmembrane</keyword>
<keyword evidence="3" id="KW-1133">Transmembrane helix</keyword>
<evidence type="ECO:0000256" key="5">
    <source>
        <dbReference type="SAM" id="MobiDB-lite"/>
    </source>
</evidence>
<dbReference type="InterPro" id="IPR050739">
    <property type="entry name" value="MFP"/>
</dbReference>
<feature type="domain" description="PilZ" evidence="6">
    <location>
        <begin position="28"/>
        <end position="119"/>
    </location>
</feature>
<dbReference type="Gene3D" id="2.40.10.220">
    <property type="entry name" value="predicted glycosyltransferase like domains"/>
    <property type="match status" value="1"/>
</dbReference>
<dbReference type="GO" id="GO:0035438">
    <property type="term" value="F:cyclic-di-GMP binding"/>
    <property type="evidence" value="ECO:0007669"/>
    <property type="project" value="InterPro"/>
</dbReference>
<dbReference type="PANTHER" id="PTHR30386">
    <property type="entry name" value="MEMBRANE FUSION SUBUNIT OF EMRAB-TOLC MULTIDRUG EFFLUX PUMP"/>
    <property type="match status" value="1"/>
</dbReference>
<dbReference type="AlphaFoldDB" id="A0A936Z646"/>
<dbReference type="RefSeq" id="WP_202057405.1">
    <property type="nucleotide sequence ID" value="NZ_JAEQMY010000007.1"/>
</dbReference>
<dbReference type="InterPro" id="IPR009875">
    <property type="entry name" value="PilZ_domain"/>
</dbReference>
<sequence length="548" mass="58536">MNRPTSLSVHRGSQSSAPVRIYSPSGKRVHPRFDVPFTVEIAGSRYPGTNLSLGGIGLAGPSLSASEGEVFKAAMSFAFATHEVRVPAHLVAVRWDVSNRATAFQFLDLNMDTARVFQTITDRWASGDLLALESIITPDGHSSALTLPSSALRGLRRLGLVIRYSAALAAGGAMAWWLGGLLYDRWVSIVPEHAAVASEAILVQAPVSGYYRERASPGSHLRVHDEIGNLVPLSPPKAQAEWQMQLSTLKMRLEGHTAALVRAKAAHENVTRTLGAERDRAQVEHRWLLSQISGQRKSLEAVRADLKRGKVNSAQVAAEEARLARLEHLLVQAETAETLAAERLHGAELGFFPAAGRTAERSPADLERDIRQTSGEIDTLERALSEASASTPIRSSCDCVLHAASREGEFIERGTPLAHLTPARGSAESGAWQVDALLRPDQVQAIAMDDPVEVSLGSSSAPAGGRVTGISYDLPAKRRIGLPSTLLQAGHFALVTIEVAGQPLPAPGTPARVRFQPALRTGLTLVDSLASLLKPEPTSPGVLDASAQ</sequence>
<accession>A0A936Z646</accession>
<evidence type="ECO:0000259" key="6">
    <source>
        <dbReference type="Pfam" id="PF07238"/>
    </source>
</evidence>
<dbReference type="Proteomes" id="UP000605848">
    <property type="component" value="Unassembled WGS sequence"/>
</dbReference>
<comment type="caution">
    <text evidence="7">The sequence shown here is derived from an EMBL/GenBank/DDBJ whole genome shotgun (WGS) entry which is preliminary data.</text>
</comment>
<dbReference type="EMBL" id="JAEQMY010000007">
    <property type="protein sequence ID" value="MBL0403728.1"/>
    <property type="molecule type" value="Genomic_DNA"/>
</dbReference>
<organism evidence="7 8">
    <name type="scientific">Microvirga aerilata</name>
    <dbReference type="NCBI Taxonomy" id="670292"/>
    <lineage>
        <taxon>Bacteria</taxon>
        <taxon>Pseudomonadati</taxon>
        <taxon>Pseudomonadota</taxon>
        <taxon>Alphaproteobacteria</taxon>
        <taxon>Hyphomicrobiales</taxon>
        <taxon>Methylobacteriaceae</taxon>
        <taxon>Microvirga</taxon>
    </lineage>
</organism>
<dbReference type="GO" id="GO:0016020">
    <property type="term" value="C:membrane"/>
    <property type="evidence" value="ECO:0007669"/>
    <property type="project" value="UniProtKB-SubCell"/>
</dbReference>
<evidence type="ECO:0000256" key="2">
    <source>
        <dbReference type="ARBA" id="ARBA00022692"/>
    </source>
</evidence>